<name>A0A931G758_9MICC</name>
<dbReference type="RefSeq" id="WP_196395881.1">
    <property type="nucleotide sequence ID" value="NZ_JADNYM010000006.1"/>
</dbReference>
<reference evidence="2 3" key="1">
    <citation type="submission" date="2020-11" db="EMBL/GenBank/DDBJ databases">
        <title>Arthrobacter antarcticus sp. nov., isolated from Antarctic Soil.</title>
        <authorList>
            <person name="Li J."/>
        </authorList>
    </citation>
    <scope>NUCLEOTIDE SEQUENCE [LARGE SCALE GENOMIC DNA]</scope>
    <source>
        <strain evidence="2 3">Z1-20</strain>
    </source>
</reference>
<dbReference type="EMBL" id="JADNYM010000006">
    <property type="protein sequence ID" value="MBG0738929.1"/>
    <property type="molecule type" value="Genomic_DNA"/>
</dbReference>
<keyword evidence="3" id="KW-1185">Reference proteome</keyword>
<dbReference type="Pfam" id="PF12957">
    <property type="entry name" value="DUF3846"/>
    <property type="match status" value="1"/>
</dbReference>
<evidence type="ECO:0000313" key="3">
    <source>
        <dbReference type="Proteomes" id="UP000655366"/>
    </source>
</evidence>
<dbReference type="Proteomes" id="UP000655366">
    <property type="component" value="Unassembled WGS sequence"/>
</dbReference>
<evidence type="ECO:0000313" key="2">
    <source>
        <dbReference type="EMBL" id="MBG0738929.1"/>
    </source>
</evidence>
<dbReference type="AlphaFoldDB" id="A0A931G758"/>
<sequence>MLAAIIPADNSQPIRFDDIEPGESLNELVDGYFQVVGLRTYSMNMYVNETGKLDGLPTNLRATVLCCWAEAIRADDYINGEAVIFGPADDDEGEDTGLTDTQKSWLERFDADLSALNHIED</sequence>
<feature type="domain" description="DUF3846" evidence="1">
    <location>
        <begin position="5"/>
        <end position="109"/>
    </location>
</feature>
<evidence type="ECO:0000259" key="1">
    <source>
        <dbReference type="Pfam" id="PF12957"/>
    </source>
</evidence>
<comment type="caution">
    <text evidence="2">The sequence shown here is derived from an EMBL/GenBank/DDBJ whole genome shotgun (WGS) entry which is preliminary data.</text>
</comment>
<proteinExistence type="predicted"/>
<organism evidence="2 3">
    <name type="scientific">Arthrobacter terrae</name>
    <dbReference type="NCBI Taxonomy" id="2935737"/>
    <lineage>
        <taxon>Bacteria</taxon>
        <taxon>Bacillati</taxon>
        <taxon>Actinomycetota</taxon>
        <taxon>Actinomycetes</taxon>
        <taxon>Micrococcales</taxon>
        <taxon>Micrococcaceae</taxon>
        <taxon>Arthrobacter</taxon>
    </lineage>
</organism>
<gene>
    <name evidence="2" type="ORF">IV500_05765</name>
</gene>
<protein>
    <submittedName>
        <fullName evidence="2">DUF3846 domain-containing protein</fullName>
    </submittedName>
</protein>
<dbReference type="InterPro" id="IPR024559">
    <property type="entry name" value="DUF3846"/>
</dbReference>
<accession>A0A931G758</accession>